<evidence type="ECO:0000313" key="2">
    <source>
        <dbReference type="Proteomes" id="UP001357223"/>
    </source>
</evidence>
<organism evidence="1 2">
    <name type="scientific">Niallia oryzisoli</name>
    <dbReference type="NCBI Taxonomy" id="1737571"/>
    <lineage>
        <taxon>Bacteria</taxon>
        <taxon>Bacillati</taxon>
        <taxon>Bacillota</taxon>
        <taxon>Bacilli</taxon>
        <taxon>Bacillales</taxon>
        <taxon>Bacillaceae</taxon>
        <taxon>Niallia</taxon>
    </lineage>
</organism>
<keyword evidence="2" id="KW-1185">Reference proteome</keyword>
<dbReference type="EMBL" id="CP137640">
    <property type="protein sequence ID" value="WVX81990.1"/>
    <property type="molecule type" value="Genomic_DNA"/>
</dbReference>
<reference evidence="1 2" key="1">
    <citation type="submission" date="2023-10" db="EMBL/GenBank/DDBJ databases">
        <title>Niallia locisalis sp.nov. isolated from a salt pond sample.</title>
        <authorList>
            <person name="Li X.-J."/>
            <person name="Dong L."/>
        </authorList>
    </citation>
    <scope>NUCLEOTIDE SEQUENCE [LARGE SCALE GENOMIC DNA]</scope>
    <source>
        <strain evidence="1 2">DSM 29761</strain>
    </source>
</reference>
<sequence>MRNECKWCDEEKDFLVYMKYEYKEGMYCQDCREKIANGDLDEYYESLENDDYFLDQDIPEQPLNN</sequence>
<protein>
    <submittedName>
        <fullName evidence="1">Uncharacterized protein</fullName>
    </submittedName>
</protein>
<dbReference type="Proteomes" id="UP001357223">
    <property type="component" value="Chromosome"/>
</dbReference>
<name>A0ABZ2CE24_9BACI</name>
<proteinExistence type="predicted"/>
<evidence type="ECO:0000313" key="1">
    <source>
        <dbReference type="EMBL" id="WVX81990.1"/>
    </source>
</evidence>
<accession>A0ABZ2CE24</accession>
<dbReference type="RefSeq" id="WP_338450898.1">
    <property type="nucleotide sequence ID" value="NZ_CP137640.1"/>
</dbReference>
<gene>
    <name evidence="1" type="ORF">R4Z09_02930</name>
</gene>